<sequence>MEVCIDDDSPLFLGEYIRSNPSSAISARWVFELPDEEQGDCIAKMVENAAYQETWLSYFEYAAKKEIPVTEDIALEAIHAVGLDPCSAPLWLKVVELCSSEEKKRELFQLALRVPLYQQGLVYQTYKMFESEVAKQNGHNMSSCLSLSEVMQYSKILETEPSWPDRFVDVQTTKSDRRDAVIAQWNSLLQFMIEKHEEFHLPKELQLRRIELAFRQLCSQFSHADVCWYAYACFMAVELKDDIQAREIVEKGLCCIGDNSIALCSLKALLSNSELESENTLKDLLKEGILVQRLYANTANESLKNRKRFRDIGKTAVANRISDWIFYHQWASAEQCVLKDVQMASKVYERGIPCAAKSLKDVVLLSNEAVTHHLWRRDERGVLGYAERQIELLSSSQHEGLIRASWNQLVRAESILGLPSLPKTLRRRAEHCVDVASKSVIERYHVGNYIPCSDEDLDWLEYINDLFKARKEEQEPVFEGVTPLKHMTIATDLMTRSSPVLPDTYLWNTFEMCPNRENSSAAEDADEIVGSRTLRGRLVYKLKIDDRTEARLKREAQFRQEKKVKDMGSKALKGPHSALQALVERLEAKNWNSTQLRMCLVLNAEWLMNTLTHGELDLRRRRS</sequence>
<dbReference type="RefSeq" id="XP_029237694.1">
    <property type="nucleotide sequence ID" value="XM_029382439.1"/>
</dbReference>
<evidence type="ECO:0000256" key="2">
    <source>
        <dbReference type="ARBA" id="ARBA00022737"/>
    </source>
</evidence>
<dbReference type="OrthoDB" id="276665at2759"/>
<organism evidence="5 6">
    <name type="scientific">Trypanosoma rangeli</name>
    <dbReference type="NCBI Taxonomy" id="5698"/>
    <lineage>
        <taxon>Eukaryota</taxon>
        <taxon>Discoba</taxon>
        <taxon>Euglenozoa</taxon>
        <taxon>Kinetoplastea</taxon>
        <taxon>Metakinetoplastina</taxon>
        <taxon>Trypanosomatida</taxon>
        <taxon>Trypanosomatidae</taxon>
        <taxon>Trypanosoma</taxon>
        <taxon>Herpetosoma</taxon>
    </lineage>
</organism>
<accession>A0A422NEC5</accession>
<dbReference type="GO" id="GO:0031124">
    <property type="term" value="P:mRNA 3'-end processing"/>
    <property type="evidence" value="ECO:0007669"/>
    <property type="project" value="InterPro"/>
</dbReference>
<dbReference type="GO" id="GO:0003729">
    <property type="term" value="F:mRNA binding"/>
    <property type="evidence" value="ECO:0007669"/>
    <property type="project" value="TreeGrafter"/>
</dbReference>
<feature type="domain" description="Suppressor of forked" evidence="4">
    <location>
        <begin position="103"/>
        <end position="266"/>
    </location>
</feature>
<dbReference type="GO" id="GO:0005634">
    <property type="term" value="C:nucleus"/>
    <property type="evidence" value="ECO:0007669"/>
    <property type="project" value="UniProtKB-SubCell"/>
</dbReference>
<keyword evidence="3" id="KW-0539">Nucleus</keyword>
<dbReference type="AlphaFoldDB" id="A0A422NEC5"/>
<keyword evidence="2" id="KW-0677">Repeat</keyword>
<dbReference type="InterPro" id="IPR008847">
    <property type="entry name" value="Suf"/>
</dbReference>
<gene>
    <name evidence="5" type="ORF">TraAM80_05565</name>
</gene>
<protein>
    <recommendedName>
        <fullName evidence="4">Suppressor of forked domain-containing protein</fullName>
    </recommendedName>
</protein>
<dbReference type="Pfam" id="PF05843">
    <property type="entry name" value="Suf"/>
    <property type="match status" value="1"/>
</dbReference>
<dbReference type="Gene3D" id="1.25.40.10">
    <property type="entry name" value="Tetratricopeptide repeat domain"/>
    <property type="match status" value="1"/>
</dbReference>
<dbReference type="OMA" id="GMICCSH"/>
<evidence type="ECO:0000256" key="1">
    <source>
        <dbReference type="ARBA" id="ARBA00004123"/>
    </source>
</evidence>
<evidence type="ECO:0000313" key="6">
    <source>
        <dbReference type="Proteomes" id="UP000283634"/>
    </source>
</evidence>
<dbReference type="InterPro" id="IPR045243">
    <property type="entry name" value="Rna14-like"/>
</dbReference>
<comment type="caution">
    <text evidence="5">The sequence shown here is derived from an EMBL/GenBank/DDBJ whole genome shotgun (WGS) entry which is preliminary data.</text>
</comment>
<dbReference type="PANTHER" id="PTHR19980">
    <property type="entry name" value="RNA CLEAVAGE STIMULATION FACTOR"/>
    <property type="match status" value="1"/>
</dbReference>
<proteinExistence type="predicted"/>
<evidence type="ECO:0000259" key="4">
    <source>
        <dbReference type="Pfam" id="PF05843"/>
    </source>
</evidence>
<dbReference type="InterPro" id="IPR011990">
    <property type="entry name" value="TPR-like_helical_dom_sf"/>
</dbReference>
<reference evidence="5 6" key="1">
    <citation type="journal article" date="2018" name="BMC Genomics">
        <title>Genomic comparison of Trypanosoma conorhini and Trypanosoma rangeli to Trypanosoma cruzi strains of high and low virulence.</title>
        <authorList>
            <person name="Bradwell K.R."/>
            <person name="Koparde V.N."/>
            <person name="Matveyev A.V."/>
            <person name="Serrano M.G."/>
            <person name="Alves J.M."/>
            <person name="Parikh H."/>
            <person name="Huang B."/>
            <person name="Lee V."/>
            <person name="Espinosa-Alvarez O."/>
            <person name="Ortiz P.A."/>
            <person name="Costa-Martins A.G."/>
            <person name="Teixeira M.M."/>
            <person name="Buck G.A."/>
        </authorList>
    </citation>
    <scope>NUCLEOTIDE SEQUENCE [LARGE SCALE GENOMIC DNA]</scope>
    <source>
        <strain evidence="5 6">AM80</strain>
    </source>
</reference>
<dbReference type="SUPFAM" id="SSF48452">
    <property type="entry name" value="TPR-like"/>
    <property type="match status" value="1"/>
</dbReference>
<keyword evidence="6" id="KW-1185">Reference proteome</keyword>
<dbReference type="VEuPathDB" id="TriTrypDB:TRSC58_01214"/>
<comment type="subcellular location">
    <subcellularLocation>
        <location evidence="1">Nucleus</location>
    </subcellularLocation>
</comment>
<dbReference type="PANTHER" id="PTHR19980:SF0">
    <property type="entry name" value="CLEAVAGE STIMULATION FACTOR SUBUNIT 3"/>
    <property type="match status" value="1"/>
</dbReference>
<name>A0A422NEC5_TRYRA</name>
<evidence type="ECO:0000256" key="3">
    <source>
        <dbReference type="ARBA" id="ARBA00023242"/>
    </source>
</evidence>
<dbReference type="GeneID" id="40329498"/>
<evidence type="ECO:0000313" key="5">
    <source>
        <dbReference type="EMBL" id="RNF03742.1"/>
    </source>
</evidence>
<dbReference type="EMBL" id="MKGL01000185">
    <property type="protein sequence ID" value="RNF03742.1"/>
    <property type="molecule type" value="Genomic_DNA"/>
</dbReference>
<dbReference type="Proteomes" id="UP000283634">
    <property type="component" value="Unassembled WGS sequence"/>
</dbReference>